<evidence type="ECO:0000256" key="1">
    <source>
        <dbReference type="SAM" id="SignalP"/>
    </source>
</evidence>
<dbReference type="OrthoDB" id="9785345at2"/>
<dbReference type="SMART" id="SM00257">
    <property type="entry name" value="LysM"/>
    <property type="match status" value="2"/>
</dbReference>
<dbReference type="PANTHER" id="PTHR33734">
    <property type="entry name" value="LYSM DOMAIN-CONTAINING GPI-ANCHORED PROTEIN 2"/>
    <property type="match status" value="1"/>
</dbReference>
<protein>
    <submittedName>
        <fullName evidence="3">LysM domain-containing protein</fullName>
    </submittedName>
</protein>
<name>A0A1M6U3Z8_9FIRM</name>
<proteinExistence type="predicted"/>
<dbReference type="Gene3D" id="1.10.10.2520">
    <property type="entry name" value="Cell wall hydrolase SleB, domain 1"/>
    <property type="match status" value="1"/>
</dbReference>
<gene>
    <name evidence="3" type="ORF">SAMN02745136_02985</name>
</gene>
<dbReference type="Gene3D" id="6.20.240.60">
    <property type="match status" value="1"/>
</dbReference>
<dbReference type="AlphaFoldDB" id="A0A1M6U3Z8"/>
<dbReference type="GO" id="GO:0008932">
    <property type="term" value="F:lytic endotransglycosylase activity"/>
    <property type="evidence" value="ECO:0007669"/>
    <property type="project" value="TreeGrafter"/>
</dbReference>
<dbReference type="STRING" id="1121322.SAMN02745136_02985"/>
<dbReference type="PANTHER" id="PTHR33734:SF22">
    <property type="entry name" value="MEMBRANE-BOUND LYTIC MUREIN TRANSGLYCOSYLASE D"/>
    <property type="match status" value="1"/>
</dbReference>
<dbReference type="Gene3D" id="3.10.350.10">
    <property type="entry name" value="LysM domain"/>
    <property type="match status" value="2"/>
</dbReference>
<dbReference type="GO" id="GO:0016787">
    <property type="term" value="F:hydrolase activity"/>
    <property type="evidence" value="ECO:0007669"/>
    <property type="project" value="InterPro"/>
</dbReference>
<sequence length="276" mass="29744">MNRLKPVRIVLTASLLSFVLFSANVSAATYKVVKNDTLYKISKLFKTPVTTIKKTNNLKSDSIKPGQKLTVSSKIYTVKQGDTLNNIAKTNGISLASLRKANCKWNNTLAVGQKLILPGVKSTTTASNTTASTVSYKAAVSARAVESASKSAVIPYTKAEKDLLARLITAEATGQPYNAMVAIGGVVINRVQSKDWPDTITDVIYDVPGGFYQFTPVKNGFINKPASSIAIKAAGEALLGADPSKGAMFYFDDSSTNKWLWSKPLTARYGKMVFVK</sequence>
<evidence type="ECO:0000313" key="4">
    <source>
        <dbReference type="Proteomes" id="UP000184386"/>
    </source>
</evidence>
<feature type="chain" id="PRO_5012093456" evidence="1">
    <location>
        <begin position="28"/>
        <end position="276"/>
    </location>
</feature>
<organism evidence="3 4">
    <name type="scientific">Anaerocolumna jejuensis DSM 15929</name>
    <dbReference type="NCBI Taxonomy" id="1121322"/>
    <lineage>
        <taxon>Bacteria</taxon>
        <taxon>Bacillati</taxon>
        <taxon>Bacillota</taxon>
        <taxon>Clostridia</taxon>
        <taxon>Lachnospirales</taxon>
        <taxon>Lachnospiraceae</taxon>
        <taxon>Anaerocolumna</taxon>
    </lineage>
</organism>
<feature type="signal peptide" evidence="1">
    <location>
        <begin position="1"/>
        <end position="27"/>
    </location>
</feature>
<evidence type="ECO:0000313" key="3">
    <source>
        <dbReference type="EMBL" id="SHK64002.1"/>
    </source>
</evidence>
<dbReference type="CDD" id="cd00118">
    <property type="entry name" value="LysM"/>
    <property type="match status" value="2"/>
</dbReference>
<dbReference type="Pfam" id="PF01476">
    <property type="entry name" value="LysM"/>
    <property type="match status" value="2"/>
</dbReference>
<dbReference type="InterPro" id="IPR018392">
    <property type="entry name" value="LysM"/>
</dbReference>
<feature type="domain" description="LysM" evidence="2">
    <location>
        <begin position="74"/>
        <end position="117"/>
    </location>
</feature>
<keyword evidence="1" id="KW-0732">Signal</keyword>
<dbReference type="PROSITE" id="PS51782">
    <property type="entry name" value="LYSM"/>
    <property type="match status" value="2"/>
</dbReference>
<dbReference type="InterPro" id="IPR011105">
    <property type="entry name" value="Cell_wall_hydrolase_SleB"/>
</dbReference>
<dbReference type="InterPro" id="IPR042047">
    <property type="entry name" value="SleB_dom1"/>
</dbReference>
<dbReference type="RefSeq" id="WP_073277295.1">
    <property type="nucleotide sequence ID" value="NZ_FRAC01000014.1"/>
</dbReference>
<dbReference type="Pfam" id="PF07486">
    <property type="entry name" value="Hydrolase_2"/>
    <property type="match status" value="1"/>
</dbReference>
<evidence type="ECO:0000259" key="2">
    <source>
        <dbReference type="PROSITE" id="PS51782"/>
    </source>
</evidence>
<feature type="domain" description="LysM" evidence="2">
    <location>
        <begin position="28"/>
        <end position="71"/>
    </location>
</feature>
<dbReference type="Proteomes" id="UP000184386">
    <property type="component" value="Unassembled WGS sequence"/>
</dbReference>
<accession>A0A1M6U3Z8</accession>
<dbReference type="SUPFAM" id="SSF54106">
    <property type="entry name" value="LysM domain"/>
    <property type="match status" value="2"/>
</dbReference>
<reference evidence="3 4" key="1">
    <citation type="submission" date="2016-11" db="EMBL/GenBank/DDBJ databases">
        <authorList>
            <person name="Jaros S."/>
            <person name="Januszkiewicz K."/>
            <person name="Wedrychowicz H."/>
        </authorList>
    </citation>
    <scope>NUCLEOTIDE SEQUENCE [LARGE SCALE GENOMIC DNA]</scope>
    <source>
        <strain evidence="3 4">DSM 15929</strain>
    </source>
</reference>
<dbReference type="EMBL" id="FRAC01000014">
    <property type="protein sequence ID" value="SHK64002.1"/>
    <property type="molecule type" value="Genomic_DNA"/>
</dbReference>
<dbReference type="InterPro" id="IPR036779">
    <property type="entry name" value="LysM_dom_sf"/>
</dbReference>
<keyword evidence="4" id="KW-1185">Reference proteome</keyword>